<evidence type="ECO:0000259" key="2">
    <source>
        <dbReference type="SMART" id="SM00014"/>
    </source>
</evidence>
<feature type="transmembrane region" description="Helical" evidence="1">
    <location>
        <begin position="181"/>
        <end position="199"/>
    </location>
</feature>
<accession>A0A2N8L3A8</accession>
<dbReference type="SUPFAM" id="SSF48317">
    <property type="entry name" value="Acid phosphatase/Vanadium-dependent haloperoxidase"/>
    <property type="match status" value="1"/>
</dbReference>
<dbReference type="AlphaFoldDB" id="A0A2N8L3A8"/>
<keyword evidence="3" id="KW-0830">Ubiquinone</keyword>
<name>A0A2N8L3A8_9BURK</name>
<reference evidence="3 4" key="1">
    <citation type="submission" date="2018-01" db="EMBL/GenBank/DDBJ databases">
        <title>Draft genome sequence of Paucibacter aquatile CR182 isolated from freshwater of the Nakdong River.</title>
        <authorList>
            <person name="Choi A."/>
            <person name="Chung E.J."/>
        </authorList>
    </citation>
    <scope>NUCLEOTIDE SEQUENCE [LARGE SCALE GENOMIC DNA]</scope>
    <source>
        <strain evidence="3 4">CR182</strain>
    </source>
</reference>
<dbReference type="SMART" id="SM00014">
    <property type="entry name" value="acidPPc"/>
    <property type="match status" value="1"/>
</dbReference>
<evidence type="ECO:0000313" key="4">
    <source>
        <dbReference type="Proteomes" id="UP000235916"/>
    </source>
</evidence>
<sequence>MADGGAMSVWTSPRARHREMRAFLICLVAALALFAAWPTLDLSLSRSLYAGQFVHADKAWVRAMYEAVPWLTRALAVYLLLRLLAGRWRLSRPVWRRLWVSLLLLVLVVGALVHGPVKQFWSRPRPVQVLEFGGSEAYSPPLAPAGLNPERKRYSFVSGHAASGFALLAPALFAAPARRRWWGRAALGLGLLIGLGRILQGGHFLSDVLFAGLLVWGSALLIRQLWLLGGLRRVRPAQAQARAWIQSWKKRTV</sequence>
<dbReference type="InterPro" id="IPR000326">
    <property type="entry name" value="PAP2/HPO"/>
</dbReference>
<proteinExistence type="predicted"/>
<feature type="transmembrane region" description="Helical" evidence="1">
    <location>
        <begin position="154"/>
        <end position="174"/>
    </location>
</feature>
<keyword evidence="4" id="KW-1185">Reference proteome</keyword>
<dbReference type="EMBL" id="POSP01000001">
    <property type="protein sequence ID" value="PND40185.1"/>
    <property type="molecule type" value="Genomic_DNA"/>
</dbReference>
<evidence type="ECO:0000256" key="1">
    <source>
        <dbReference type="SAM" id="Phobius"/>
    </source>
</evidence>
<gene>
    <name evidence="3" type="ORF">C1O66_02035</name>
</gene>
<feature type="transmembrane region" description="Helical" evidence="1">
    <location>
        <begin position="67"/>
        <end position="85"/>
    </location>
</feature>
<dbReference type="Pfam" id="PF01569">
    <property type="entry name" value="PAP2"/>
    <property type="match status" value="1"/>
</dbReference>
<feature type="transmembrane region" description="Helical" evidence="1">
    <location>
        <begin position="205"/>
        <end position="226"/>
    </location>
</feature>
<dbReference type="Gene3D" id="1.20.144.10">
    <property type="entry name" value="Phosphatidic acid phosphatase type 2/haloperoxidase"/>
    <property type="match status" value="1"/>
</dbReference>
<organism evidence="3 4">
    <name type="scientific">Kinneretia aquatilis</name>
    <dbReference type="NCBI Taxonomy" id="2070761"/>
    <lineage>
        <taxon>Bacteria</taxon>
        <taxon>Pseudomonadati</taxon>
        <taxon>Pseudomonadota</taxon>
        <taxon>Betaproteobacteria</taxon>
        <taxon>Burkholderiales</taxon>
        <taxon>Sphaerotilaceae</taxon>
        <taxon>Roseateles</taxon>
    </lineage>
</organism>
<keyword evidence="1" id="KW-1133">Transmembrane helix</keyword>
<dbReference type="InterPro" id="IPR036938">
    <property type="entry name" value="PAP2/HPO_sf"/>
</dbReference>
<keyword evidence="1" id="KW-0472">Membrane</keyword>
<dbReference type="Proteomes" id="UP000235916">
    <property type="component" value="Unassembled WGS sequence"/>
</dbReference>
<feature type="transmembrane region" description="Helical" evidence="1">
    <location>
        <begin position="21"/>
        <end position="40"/>
    </location>
</feature>
<keyword evidence="1" id="KW-0812">Transmembrane</keyword>
<feature type="transmembrane region" description="Helical" evidence="1">
    <location>
        <begin position="97"/>
        <end position="117"/>
    </location>
</feature>
<comment type="caution">
    <text evidence="3">The sequence shown here is derived from an EMBL/GenBank/DDBJ whole genome shotgun (WGS) entry which is preliminary data.</text>
</comment>
<evidence type="ECO:0000313" key="3">
    <source>
        <dbReference type="EMBL" id="PND40185.1"/>
    </source>
</evidence>
<protein>
    <submittedName>
        <fullName evidence="3">NADH:ubiquinone oxidoreductase</fullName>
    </submittedName>
</protein>
<feature type="domain" description="Phosphatidic acid phosphatase type 2/haloperoxidase" evidence="2">
    <location>
        <begin position="100"/>
        <end position="223"/>
    </location>
</feature>